<comment type="subcellular location">
    <subcellularLocation>
        <location evidence="1">Membrane</location>
        <topology evidence="1">Multi-pass membrane protein</topology>
    </subcellularLocation>
</comment>
<feature type="transmembrane region" description="Helical" evidence="15">
    <location>
        <begin position="436"/>
        <end position="463"/>
    </location>
</feature>
<keyword evidence="10" id="KW-0406">Ion transport</keyword>
<sequence>MEKQRFTELLDASLLDFRRHMLDGFGAEDSASSSALGMDSPADPRSDRILESVEMSEMASQKQQELEATAWARANAVHPTEERGVSGDTEMSSITPTDERESVSELLQGAFSEYLPSRVVGNTREALAIRHRLRVRLGAISPRTLVTGKSLFEAVSSLGLTTYTEEDMNAMLNLLGDFINLTFEDGGVEDSETHSHGPDLDRFLFKQKARIHGKAVWEWPSREGGSPHRPAATQDLLPRCCFNAVPAQALMEIFLSQESDVHRQIFGARGLNQFRAMREILLASDTNRLVAELTFVRINDLAAPPEPVDPLFYIEPVVAILIVGNGIMVGFQTDPQFQDYEGWTILELAFSVCLMLEIFLRMYLQGSYEYWCGSDRWWNLFDLLLAGTGVIDLIMQAVRQEKSDVAGASLLRFCRLIRLVRIVKVFRIKFMKDLRLMVKGLIAGVRTLTLAFFLLISVLYVIAGFATITIGQDSRTYDLELERYFRNIPASMFTAFRCFNGECVNERGLPINDLLADALGLPFIAGYVACYMLVAMGIFNVILAVYVDITMKAAKENDAVTAEQHARESIRVAKTTRELLKKFAGAYHVFADQGESDRKNLDKLPSEILLTEDGLHDKIAITKELFLLIIQDPKVQRLMDELELPPDRANLFEIIDADGSGTLHVTELLHGLLKIRGELNKSDVVASLLATKAVQDMVNEFKTQCVEQLTVLRQELAQQIAEVNQHVGKIRLKVHRVRSKHHVKDLNSLKSPSRPTDVSPDDAEPPSS</sequence>
<name>A0A812UIF7_9DINO</name>
<evidence type="ECO:0000256" key="4">
    <source>
        <dbReference type="ARBA" id="ARBA00022568"/>
    </source>
</evidence>
<evidence type="ECO:0000256" key="3">
    <source>
        <dbReference type="ARBA" id="ARBA00022553"/>
    </source>
</evidence>
<evidence type="ECO:0000256" key="2">
    <source>
        <dbReference type="ARBA" id="ARBA00022448"/>
    </source>
</evidence>
<reference evidence="17" key="1">
    <citation type="submission" date="2021-02" db="EMBL/GenBank/DDBJ databases">
        <authorList>
            <person name="Dougan E. K."/>
            <person name="Rhodes N."/>
            <person name="Thang M."/>
            <person name="Chan C."/>
        </authorList>
    </citation>
    <scope>NUCLEOTIDE SEQUENCE</scope>
</reference>
<keyword evidence="9 15" id="KW-1133">Transmembrane helix</keyword>
<dbReference type="GO" id="GO:0005891">
    <property type="term" value="C:voltage-gated calcium channel complex"/>
    <property type="evidence" value="ECO:0007669"/>
    <property type="project" value="TreeGrafter"/>
</dbReference>
<dbReference type="Gene3D" id="1.10.287.70">
    <property type="match status" value="1"/>
</dbReference>
<comment type="caution">
    <text evidence="17">The sequence shown here is derived from an EMBL/GenBank/DDBJ whole genome shotgun (WGS) entry which is preliminary data.</text>
</comment>
<evidence type="ECO:0000313" key="18">
    <source>
        <dbReference type="Proteomes" id="UP000604046"/>
    </source>
</evidence>
<organism evidence="17 18">
    <name type="scientific">Symbiodinium natans</name>
    <dbReference type="NCBI Taxonomy" id="878477"/>
    <lineage>
        <taxon>Eukaryota</taxon>
        <taxon>Sar</taxon>
        <taxon>Alveolata</taxon>
        <taxon>Dinophyceae</taxon>
        <taxon>Suessiales</taxon>
        <taxon>Symbiodiniaceae</taxon>
        <taxon>Symbiodinium</taxon>
    </lineage>
</organism>
<evidence type="ECO:0000256" key="8">
    <source>
        <dbReference type="ARBA" id="ARBA00022882"/>
    </source>
</evidence>
<evidence type="ECO:0000256" key="1">
    <source>
        <dbReference type="ARBA" id="ARBA00004141"/>
    </source>
</evidence>
<evidence type="ECO:0000259" key="16">
    <source>
        <dbReference type="PROSITE" id="PS50222"/>
    </source>
</evidence>
<feature type="region of interest" description="Disordered" evidence="14">
    <location>
        <begin position="743"/>
        <end position="768"/>
    </location>
</feature>
<evidence type="ECO:0000256" key="7">
    <source>
        <dbReference type="ARBA" id="ARBA00022837"/>
    </source>
</evidence>
<feature type="transmembrane region" description="Helical" evidence="15">
    <location>
        <begin position="343"/>
        <end position="364"/>
    </location>
</feature>
<evidence type="ECO:0000256" key="10">
    <source>
        <dbReference type="ARBA" id="ARBA00023065"/>
    </source>
</evidence>
<dbReference type="PANTHER" id="PTHR45628">
    <property type="entry name" value="VOLTAGE-DEPENDENT CALCIUM CHANNEL TYPE A SUBUNIT ALPHA-1"/>
    <property type="match status" value="1"/>
</dbReference>
<keyword evidence="6 15" id="KW-0812">Transmembrane</keyword>
<feature type="compositionally biased region" description="Acidic residues" evidence="14">
    <location>
        <begin position="759"/>
        <end position="768"/>
    </location>
</feature>
<dbReference type="Gene3D" id="1.20.120.350">
    <property type="entry name" value="Voltage-gated potassium channels. Chain C"/>
    <property type="match status" value="1"/>
</dbReference>
<dbReference type="InterPro" id="IPR002048">
    <property type="entry name" value="EF_hand_dom"/>
</dbReference>
<feature type="region of interest" description="Disordered" evidence="14">
    <location>
        <begin position="77"/>
        <end position="99"/>
    </location>
</feature>
<evidence type="ECO:0000256" key="6">
    <source>
        <dbReference type="ARBA" id="ARBA00022692"/>
    </source>
</evidence>
<keyword evidence="8" id="KW-0851">Voltage-gated channel</keyword>
<keyword evidence="3" id="KW-0597">Phosphoprotein</keyword>
<evidence type="ECO:0000256" key="13">
    <source>
        <dbReference type="ARBA" id="ARBA00023303"/>
    </source>
</evidence>
<feature type="transmembrane region" description="Helical" evidence="15">
    <location>
        <begin position="311"/>
        <end position="331"/>
    </location>
</feature>
<dbReference type="GO" id="GO:0098703">
    <property type="term" value="P:calcium ion import across plasma membrane"/>
    <property type="evidence" value="ECO:0007669"/>
    <property type="project" value="TreeGrafter"/>
</dbReference>
<evidence type="ECO:0000256" key="15">
    <source>
        <dbReference type="SAM" id="Phobius"/>
    </source>
</evidence>
<evidence type="ECO:0000256" key="5">
    <source>
        <dbReference type="ARBA" id="ARBA00022673"/>
    </source>
</evidence>
<gene>
    <name evidence="17" type="primary">Cacna1c</name>
    <name evidence="17" type="ORF">SNAT2548_LOCUS32070</name>
</gene>
<dbReference type="SUPFAM" id="SSF81324">
    <property type="entry name" value="Voltage-gated potassium channels"/>
    <property type="match status" value="1"/>
</dbReference>
<dbReference type="PROSITE" id="PS50222">
    <property type="entry name" value="EF_HAND_2"/>
    <property type="match status" value="1"/>
</dbReference>
<protein>
    <submittedName>
        <fullName evidence="17">Cacna1c protein</fullName>
    </submittedName>
</protein>
<dbReference type="InterPro" id="IPR050599">
    <property type="entry name" value="VDCC_alpha-1_subunit"/>
</dbReference>
<keyword evidence="4" id="KW-0109">Calcium transport</keyword>
<feature type="transmembrane region" description="Helical" evidence="15">
    <location>
        <begin position="524"/>
        <end position="547"/>
    </location>
</feature>
<evidence type="ECO:0000256" key="9">
    <source>
        <dbReference type="ARBA" id="ARBA00022989"/>
    </source>
</evidence>
<keyword evidence="13" id="KW-0407">Ion channel</keyword>
<dbReference type="InterPro" id="IPR005821">
    <property type="entry name" value="Ion_trans_dom"/>
</dbReference>
<accession>A0A812UIF7</accession>
<keyword evidence="18" id="KW-1185">Reference proteome</keyword>
<keyword evidence="5" id="KW-0107">Calcium channel</keyword>
<dbReference type="Pfam" id="PF00520">
    <property type="entry name" value="Ion_trans"/>
    <property type="match status" value="1"/>
</dbReference>
<dbReference type="Proteomes" id="UP000604046">
    <property type="component" value="Unassembled WGS sequence"/>
</dbReference>
<proteinExistence type="predicted"/>
<evidence type="ECO:0000313" key="17">
    <source>
        <dbReference type="EMBL" id="CAE7565996.1"/>
    </source>
</evidence>
<keyword evidence="11 15" id="KW-0472">Membrane</keyword>
<keyword evidence="7" id="KW-0106">Calcium</keyword>
<keyword evidence="2" id="KW-0813">Transport</keyword>
<dbReference type="PANTHER" id="PTHR45628:SF7">
    <property type="entry name" value="VOLTAGE-DEPENDENT CALCIUM CHANNEL TYPE A SUBUNIT ALPHA-1"/>
    <property type="match status" value="1"/>
</dbReference>
<dbReference type="InterPro" id="IPR027359">
    <property type="entry name" value="Volt_channel_dom_sf"/>
</dbReference>
<feature type="domain" description="EF-hand" evidence="16">
    <location>
        <begin position="643"/>
        <end position="678"/>
    </location>
</feature>
<dbReference type="GO" id="GO:0005509">
    <property type="term" value="F:calcium ion binding"/>
    <property type="evidence" value="ECO:0007669"/>
    <property type="project" value="InterPro"/>
</dbReference>
<evidence type="ECO:0000256" key="12">
    <source>
        <dbReference type="ARBA" id="ARBA00023180"/>
    </source>
</evidence>
<evidence type="ECO:0000256" key="14">
    <source>
        <dbReference type="SAM" id="MobiDB-lite"/>
    </source>
</evidence>
<dbReference type="EMBL" id="CAJNDS010002691">
    <property type="protein sequence ID" value="CAE7565996.1"/>
    <property type="molecule type" value="Genomic_DNA"/>
</dbReference>
<evidence type="ECO:0000256" key="11">
    <source>
        <dbReference type="ARBA" id="ARBA00023136"/>
    </source>
</evidence>
<keyword evidence="12" id="KW-0325">Glycoprotein</keyword>
<dbReference type="GO" id="GO:0008331">
    <property type="term" value="F:high voltage-gated calcium channel activity"/>
    <property type="evidence" value="ECO:0007669"/>
    <property type="project" value="TreeGrafter"/>
</dbReference>
<dbReference type="AlphaFoldDB" id="A0A812UIF7"/>